<sequence length="63" mass="6754">MWSPGAARALTTANTSLAQTKPSPKPRTPWTVQVVQGAQSALPKIQKAVAGPSTNRYQSRKHV</sequence>
<protein>
    <submittedName>
        <fullName evidence="2">Uncharacterized protein</fullName>
    </submittedName>
</protein>
<accession>A0A922NPJ8</accession>
<dbReference type="EMBL" id="NRDI02000003">
    <property type="protein sequence ID" value="KAI1518214.1"/>
    <property type="molecule type" value="Genomic_DNA"/>
</dbReference>
<proteinExistence type="predicted"/>
<feature type="region of interest" description="Disordered" evidence="1">
    <location>
        <begin position="1"/>
        <end position="29"/>
    </location>
</feature>
<evidence type="ECO:0000313" key="2">
    <source>
        <dbReference type="EMBL" id="KAI1518214.1"/>
    </source>
</evidence>
<feature type="compositionally biased region" description="Polar residues" evidence="1">
    <location>
        <begin position="11"/>
        <end position="22"/>
    </location>
</feature>
<evidence type="ECO:0000313" key="3">
    <source>
        <dbReference type="Proteomes" id="UP000249757"/>
    </source>
</evidence>
<evidence type="ECO:0000256" key="1">
    <source>
        <dbReference type="SAM" id="MobiDB-lite"/>
    </source>
</evidence>
<dbReference type="AlphaFoldDB" id="A0A922NPJ8"/>
<name>A0A922NPJ8_9PLEO</name>
<organism evidence="2 3">
    <name type="scientific">Pyrenophora tritici-repentis</name>
    <dbReference type="NCBI Taxonomy" id="45151"/>
    <lineage>
        <taxon>Eukaryota</taxon>
        <taxon>Fungi</taxon>
        <taxon>Dikarya</taxon>
        <taxon>Ascomycota</taxon>
        <taxon>Pezizomycotina</taxon>
        <taxon>Dothideomycetes</taxon>
        <taxon>Pleosporomycetidae</taxon>
        <taxon>Pleosporales</taxon>
        <taxon>Pleosporineae</taxon>
        <taxon>Pleosporaceae</taxon>
        <taxon>Pyrenophora</taxon>
    </lineage>
</organism>
<feature type="region of interest" description="Disordered" evidence="1">
    <location>
        <begin position="43"/>
        <end position="63"/>
    </location>
</feature>
<comment type="caution">
    <text evidence="2">The sequence shown here is derived from an EMBL/GenBank/DDBJ whole genome shotgun (WGS) entry which is preliminary data.</text>
</comment>
<keyword evidence="3" id="KW-1185">Reference proteome</keyword>
<dbReference type="Proteomes" id="UP000249757">
    <property type="component" value="Unassembled WGS sequence"/>
</dbReference>
<reference evidence="3" key="1">
    <citation type="journal article" date="2022" name="Microb. Genom.">
        <title>A global pangenome for the wheat fungal pathogen Pyrenophora tritici-repentis and prediction of effector protein structural homology.</title>
        <authorList>
            <person name="Moolhuijzen P.M."/>
            <person name="See P.T."/>
            <person name="Shi G."/>
            <person name="Powell H.R."/>
            <person name="Cockram J."/>
            <person name="Jorgensen L.N."/>
            <person name="Benslimane H."/>
            <person name="Strelkov S.E."/>
            <person name="Turner J."/>
            <person name="Liu Z."/>
            <person name="Moffat C.S."/>
        </authorList>
    </citation>
    <scope>NUCLEOTIDE SEQUENCE [LARGE SCALE GENOMIC DNA]</scope>
</reference>
<gene>
    <name evidence="2" type="ORF">Ptr86124_003515</name>
</gene>